<dbReference type="KEGG" id="blr:BRLA_c039210"/>
<gene>
    <name evidence="1" type="ORF">BRLA_c039210</name>
</gene>
<dbReference type="AlphaFoldDB" id="A0A075R8M3"/>
<reference evidence="1 2" key="1">
    <citation type="journal article" date="2011" name="J. Bacteriol.">
        <title>Genome sequence of Brevibacillus laterosporus LMG 15441, a pathogen of invertebrates.</title>
        <authorList>
            <person name="Djukic M."/>
            <person name="Poehlein A."/>
            <person name="Thurmer A."/>
            <person name="Daniel R."/>
        </authorList>
    </citation>
    <scope>NUCLEOTIDE SEQUENCE [LARGE SCALE GENOMIC DNA]</scope>
    <source>
        <strain evidence="1 2">LMG 15441</strain>
    </source>
</reference>
<evidence type="ECO:0000313" key="1">
    <source>
        <dbReference type="EMBL" id="AIG28204.1"/>
    </source>
</evidence>
<dbReference type="RefSeq" id="WP_003334819.1">
    <property type="nucleotide sequence ID" value="NZ_CP007806.1"/>
</dbReference>
<name>A0A075R8M3_BRELA</name>
<dbReference type="HOGENOM" id="CLU_215715_0_0_9"/>
<sequence>MEPIKQLSEMPFAELDSTQLQQLKQIEQEINTQTGQEVYLIAFSKKQEV</sequence>
<dbReference type="EMBL" id="CP007806">
    <property type="protein sequence ID" value="AIG28204.1"/>
    <property type="molecule type" value="Genomic_DNA"/>
</dbReference>
<keyword evidence="2" id="KW-1185">Reference proteome</keyword>
<proteinExistence type="predicted"/>
<dbReference type="Proteomes" id="UP000005850">
    <property type="component" value="Chromosome"/>
</dbReference>
<protein>
    <submittedName>
        <fullName evidence="1">Uncharacterized protein</fullName>
    </submittedName>
</protein>
<organism evidence="1 2">
    <name type="scientific">Brevibacillus laterosporus LMG 15441</name>
    <dbReference type="NCBI Taxonomy" id="1042163"/>
    <lineage>
        <taxon>Bacteria</taxon>
        <taxon>Bacillati</taxon>
        <taxon>Bacillota</taxon>
        <taxon>Bacilli</taxon>
        <taxon>Bacillales</taxon>
        <taxon>Paenibacillaceae</taxon>
        <taxon>Brevibacillus</taxon>
    </lineage>
</organism>
<evidence type="ECO:0000313" key="2">
    <source>
        <dbReference type="Proteomes" id="UP000005850"/>
    </source>
</evidence>
<accession>A0A075R8M3</accession>